<sequence>MSGKYPARLNLTDYLKGRRRGKLNPADYLDQMPLEEVTIAEALKQAGYTTGFVGKWHLGGKAYWPEHQGFDVNIGGCQSGMPRSYFWPKWRGNPPIEGRNGEYLTDKLTDESLIFLDANKDKPFFLYLSHYAVHTPLQAKKELVEKYKAKAADLPPAKGPRFIPEGKRQARQVQDHPVYAGMVQSVDESIGRVMRKLEELGLADNTVVIFMSDNGGLSTAEGSPTSNVPLRAGKGWLYEGGIREPMIIKWPGVVRPGSVCSEPIT</sequence>
<evidence type="ECO:0000256" key="6">
    <source>
        <dbReference type="ARBA" id="ARBA00022837"/>
    </source>
</evidence>
<keyword evidence="3" id="KW-0479">Metal-binding</keyword>
<dbReference type="PANTHER" id="PTHR42693:SF42">
    <property type="entry name" value="ARYLSULFATASE G"/>
    <property type="match status" value="1"/>
</dbReference>
<evidence type="ECO:0000256" key="5">
    <source>
        <dbReference type="ARBA" id="ARBA00022801"/>
    </source>
</evidence>
<dbReference type="InterPro" id="IPR050738">
    <property type="entry name" value="Sulfatase"/>
</dbReference>
<keyword evidence="6" id="KW-0106">Calcium</keyword>
<dbReference type="AlphaFoldDB" id="X1M8J4"/>
<dbReference type="InterPro" id="IPR017850">
    <property type="entry name" value="Alkaline_phosphatase_core_sf"/>
</dbReference>
<reference evidence="8" key="1">
    <citation type="journal article" date="2014" name="Front. Microbiol.">
        <title>High frequency of phylogenetically diverse reductive dehalogenase-homologous genes in deep subseafloor sedimentary metagenomes.</title>
        <authorList>
            <person name="Kawai M."/>
            <person name="Futagami T."/>
            <person name="Toyoda A."/>
            <person name="Takaki Y."/>
            <person name="Nishi S."/>
            <person name="Hori S."/>
            <person name="Arai W."/>
            <person name="Tsubouchi T."/>
            <person name="Morono Y."/>
            <person name="Uchiyama I."/>
            <person name="Ito T."/>
            <person name="Fujiyama A."/>
            <person name="Inagaki F."/>
            <person name="Takami H."/>
        </authorList>
    </citation>
    <scope>NUCLEOTIDE SEQUENCE</scope>
    <source>
        <strain evidence="8">Expedition CK06-06</strain>
    </source>
</reference>
<accession>X1M8J4</accession>
<feature type="non-terminal residue" evidence="8">
    <location>
        <position position="265"/>
    </location>
</feature>
<evidence type="ECO:0000256" key="3">
    <source>
        <dbReference type="ARBA" id="ARBA00022723"/>
    </source>
</evidence>
<evidence type="ECO:0000259" key="7">
    <source>
        <dbReference type="Pfam" id="PF00884"/>
    </source>
</evidence>
<keyword evidence="5" id="KW-0378">Hydrolase</keyword>
<evidence type="ECO:0000256" key="4">
    <source>
        <dbReference type="ARBA" id="ARBA00022729"/>
    </source>
</evidence>
<comment type="cofactor">
    <cofactor evidence="1">
        <name>Ca(2+)</name>
        <dbReference type="ChEBI" id="CHEBI:29108"/>
    </cofactor>
</comment>
<evidence type="ECO:0000313" key="8">
    <source>
        <dbReference type="EMBL" id="GAI11000.1"/>
    </source>
</evidence>
<dbReference type="EMBL" id="BARV01010336">
    <property type="protein sequence ID" value="GAI11000.1"/>
    <property type="molecule type" value="Genomic_DNA"/>
</dbReference>
<proteinExistence type="inferred from homology"/>
<organism evidence="8">
    <name type="scientific">marine sediment metagenome</name>
    <dbReference type="NCBI Taxonomy" id="412755"/>
    <lineage>
        <taxon>unclassified sequences</taxon>
        <taxon>metagenomes</taxon>
        <taxon>ecological metagenomes</taxon>
    </lineage>
</organism>
<name>X1M8J4_9ZZZZ</name>
<dbReference type="PANTHER" id="PTHR42693">
    <property type="entry name" value="ARYLSULFATASE FAMILY MEMBER"/>
    <property type="match status" value="1"/>
</dbReference>
<dbReference type="GO" id="GO:0004065">
    <property type="term" value="F:arylsulfatase activity"/>
    <property type="evidence" value="ECO:0007669"/>
    <property type="project" value="TreeGrafter"/>
</dbReference>
<evidence type="ECO:0000256" key="1">
    <source>
        <dbReference type="ARBA" id="ARBA00001913"/>
    </source>
</evidence>
<evidence type="ECO:0000256" key="2">
    <source>
        <dbReference type="ARBA" id="ARBA00008779"/>
    </source>
</evidence>
<dbReference type="SUPFAM" id="SSF53649">
    <property type="entry name" value="Alkaline phosphatase-like"/>
    <property type="match status" value="1"/>
</dbReference>
<comment type="caution">
    <text evidence="8">The sequence shown here is derived from an EMBL/GenBank/DDBJ whole genome shotgun (WGS) entry which is preliminary data.</text>
</comment>
<keyword evidence="4" id="KW-0732">Signal</keyword>
<dbReference type="GO" id="GO:0046872">
    <property type="term" value="F:metal ion binding"/>
    <property type="evidence" value="ECO:0007669"/>
    <property type="project" value="UniProtKB-KW"/>
</dbReference>
<gene>
    <name evidence="8" type="ORF">S06H3_20044</name>
</gene>
<dbReference type="Gene3D" id="3.40.720.10">
    <property type="entry name" value="Alkaline Phosphatase, subunit A"/>
    <property type="match status" value="1"/>
</dbReference>
<dbReference type="InterPro" id="IPR024607">
    <property type="entry name" value="Sulfatase_CS"/>
</dbReference>
<feature type="domain" description="Sulfatase N-terminal" evidence="7">
    <location>
        <begin position="23"/>
        <end position="256"/>
    </location>
</feature>
<dbReference type="Pfam" id="PF00884">
    <property type="entry name" value="Sulfatase"/>
    <property type="match status" value="1"/>
</dbReference>
<dbReference type="InterPro" id="IPR000917">
    <property type="entry name" value="Sulfatase_N"/>
</dbReference>
<dbReference type="PROSITE" id="PS00149">
    <property type="entry name" value="SULFATASE_2"/>
    <property type="match status" value="1"/>
</dbReference>
<protein>
    <recommendedName>
        <fullName evidence="7">Sulfatase N-terminal domain-containing protein</fullName>
    </recommendedName>
</protein>
<comment type="similarity">
    <text evidence="2">Belongs to the sulfatase family.</text>
</comment>